<reference evidence="7 9" key="2">
    <citation type="submission" date="2019-03" db="EMBL/GenBank/DDBJ databases">
        <title>Genomics of glacier-inhabiting Cryobacterium strains.</title>
        <authorList>
            <person name="Liu Q."/>
            <person name="Xin Y.-H."/>
        </authorList>
    </citation>
    <scope>NUCLEOTIDE SEQUENCE [LARGE SCALE GENOMIC DNA]</scope>
    <source>
        <strain evidence="7 9">Hh34</strain>
    </source>
</reference>
<dbReference type="Proteomes" id="UP000199681">
    <property type="component" value="Unassembled WGS sequence"/>
</dbReference>
<dbReference type="InterPro" id="IPR001296">
    <property type="entry name" value="Glyco_trans_1"/>
</dbReference>
<dbReference type="InterPro" id="IPR028098">
    <property type="entry name" value="Glyco_trans_4-like_N"/>
</dbReference>
<evidence type="ECO:0000313" key="9">
    <source>
        <dbReference type="Proteomes" id="UP000297963"/>
    </source>
</evidence>
<keyword evidence="8" id="KW-1185">Reference proteome</keyword>
<dbReference type="EMBL" id="SOFE01000020">
    <property type="protein sequence ID" value="TFB84198.1"/>
    <property type="molecule type" value="Genomic_DNA"/>
</dbReference>
<feature type="domain" description="Glycosyltransferase subfamily 4-like N-terminal" evidence="5">
    <location>
        <begin position="38"/>
        <end position="191"/>
    </location>
</feature>
<comment type="caution">
    <text evidence="7">The sequence shown here is derived from an EMBL/GenBank/DDBJ whole genome shotgun (WGS) entry which is preliminary data.</text>
</comment>
<dbReference type="AlphaFoldDB" id="A0A1I3EMU1"/>
<dbReference type="Proteomes" id="UP000297963">
    <property type="component" value="Unassembled WGS sequence"/>
</dbReference>
<reference evidence="6 8" key="1">
    <citation type="submission" date="2016-10" db="EMBL/GenBank/DDBJ databases">
        <authorList>
            <person name="Varghese N."/>
            <person name="Submissions S."/>
        </authorList>
    </citation>
    <scope>NUCLEOTIDE SEQUENCE [LARGE SCALE GENOMIC DNA]</scope>
    <source>
        <strain evidence="6 8">GMCC 1.11211</strain>
    </source>
</reference>
<evidence type="ECO:0000313" key="7">
    <source>
        <dbReference type="EMBL" id="TFB84198.1"/>
    </source>
</evidence>
<keyword evidence="2" id="KW-0328">Glycosyltransferase</keyword>
<dbReference type="SUPFAM" id="SSF53756">
    <property type="entry name" value="UDP-Glycosyltransferase/glycogen phosphorylase"/>
    <property type="match status" value="1"/>
</dbReference>
<dbReference type="EMBL" id="FOPW01000029">
    <property type="protein sequence ID" value="SFI00173.1"/>
    <property type="molecule type" value="Genomic_DNA"/>
</dbReference>
<evidence type="ECO:0000259" key="5">
    <source>
        <dbReference type="Pfam" id="PF13439"/>
    </source>
</evidence>
<dbReference type="PANTHER" id="PTHR45947">
    <property type="entry name" value="SULFOQUINOVOSYL TRANSFERASE SQD2"/>
    <property type="match status" value="1"/>
</dbReference>
<dbReference type="Pfam" id="PF13439">
    <property type="entry name" value="Glyco_transf_4"/>
    <property type="match status" value="1"/>
</dbReference>
<organism evidence="7 9">
    <name type="scientific">Cryobacterium levicorallinum</name>
    <dbReference type="NCBI Taxonomy" id="995038"/>
    <lineage>
        <taxon>Bacteria</taxon>
        <taxon>Bacillati</taxon>
        <taxon>Actinomycetota</taxon>
        <taxon>Actinomycetes</taxon>
        <taxon>Micrococcales</taxon>
        <taxon>Microbacteriaceae</taxon>
        <taxon>Cryobacterium</taxon>
    </lineage>
</organism>
<evidence type="ECO:0000256" key="1">
    <source>
        <dbReference type="ARBA" id="ARBA00021292"/>
    </source>
</evidence>
<name>A0A1I3EMU1_9MICO</name>
<keyword evidence="3 7" id="KW-0808">Transferase</keyword>
<feature type="domain" description="Glycosyl transferase family 1" evidence="4">
    <location>
        <begin position="211"/>
        <end position="356"/>
    </location>
</feature>
<evidence type="ECO:0000313" key="6">
    <source>
        <dbReference type="EMBL" id="SFI00173.1"/>
    </source>
</evidence>
<dbReference type="InterPro" id="IPR050194">
    <property type="entry name" value="Glycosyltransferase_grp1"/>
</dbReference>
<accession>A0A1I3EMU1</accession>
<dbReference type="STRING" id="995038.SAMN05216274_1297"/>
<evidence type="ECO:0000259" key="4">
    <source>
        <dbReference type="Pfam" id="PF00534"/>
    </source>
</evidence>
<protein>
    <recommendedName>
        <fullName evidence="1">D-inositol 3-phosphate glycosyltransferase</fullName>
    </recommendedName>
</protein>
<proteinExistence type="predicted"/>
<evidence type="ECO:0000256" key="2">
    <source>
        <dbReference type="ARBA" id="ARBA00022676"/>
    </source>
</evidence>
<dbReference type="Gene3D" id="3.40.50.2000">
    <property type="entry name" value="Glycogen Phosphorylase B"/>
    <property type="match status" value="2"/>
</dbReference>
<evidence type="ECO:0000313" key="8">
    <source>
        <dbReference type="Proteomes" id="UP000199681"/>
    </source>
</evidence>
<dbReference type="GO" id="GO:0016757">
    <property type="term" value="F:glycosyltransferase activity"/>
    <property type="evidence" value="ECO:0007669"/>
    <property type="project" value="UniProtKB-KW"/>
</dbReference>
<dbReference type="GO" id="GO:1901137">
    <property type="term" value="P:carbohydrate derivative biosynthetic process"/>
    <property type="evidence" value="ECO:0007669"/>
    <property type="project" value="UniProtKB-ARBA"/>
</dbReference>
<gene>
    <name evidence="7" type="ORF">E3O11_10080</name>
    <name evidence="6" type="ORF">SAMN05216274_1297</name>
</gene>
<dbReference type="PANTHER" id="PTHR45947:SF3">
    <property type="entry name" value="SULFOQUINOVOSYL TRANSFERASE SQD2"/>
    <property type="match status" value="1"/>
</dbReference>
<evidence type="ECO:0000256" key="3">
    <source>
        <dbReference type="ARBA" id="ARBA00022679"/>
    </source>
</evidence>
<sequence length="395" mass="42824">MTYTRLISQFRRPGGQPTKDVDGSRVSFLVTQVAPVMGLERVLLDLCKVLSTEINVSVTSLGGNKLDLATYPKAVLLGKPIRGLSRIFSLSRALKFRKLVPKQGAIVVVGVWAALPWLLAASRQQRRRTIVWEHSLVSERMHNSRKMQILNLAARMTYPSAKTVIAVSEQLAGDLAESMRLNDVRCIPNLVVDAGAAFKPSAHVSGSGRSNSVVISVGSLTLVKQVNLLLEAMVHLPVEYSLIIVGGGPERSRLEALSTALGVQKRVTFLGMTPHDRVLDLIRNSDVLVHSSKSETFGLAYVEAGQCMTPVVAVSNRAAHAMIPKYAPGIVTTHKPIDIAASIVEAISQPPSLDDYARSHNARLSDFDPLVVSARWLVVLEEAGFCGVKESVDGR</sequence>
<dbReference type="Pfam" id="PF00534">
    <property type="entry name" value="Glycos_transf_1"/>
    <property type="match status" value="1"/>
</dbReference>